<name>A0ACA9LED2_9GLOM</name>
<evidence type="ECO:0000313" key="2">
    <source>
        <dbReference type="Proteomes" id="UP000789860"/>
    </source>
</evidence>
<gene>
    <name evidence="1" type="ORF">SCALOS_LOCUS4245</name>
</gene>
<accession>A0ACA9LED2</accession>
<protein>
    <submittedName>
        <fullName evidence="1">5375_t:CDS:1</fullName>
    </submittedName>
</protein>
<sequence>MKKLYYHENPNSSVFKPRPPYLTNLSELSKWKAKNDEFNVAKVNLRERPVFRNNTTQEEKNKRDCQVVTLKTSSKSDIAFSIGNIFSHHRITIPPPQWTNTAHRNGVKVLGTFITEWVRDMLENELWVRGPHTKVPLDDSENVDRRVVSTVFADKLVSMAIYYNFDGWFINIESPLIGGSLHALQVITFMNYLTQQMHKHKPGSVVLWYDSITKEGTLSWQDQLNDLNYPFFDVTDGIFINYTWSEEYPELSARKAGSRSRNVYTGIDIWGRNTYGDGG</sequence>
<dbReference type="Proteomes" id="UP000789860">
    <property type="component" value="Unassembled WGS sequence"/>
</dbReference>
<comment type="caution">
    <text evidence="1">The sequence shown here is derived from an EMBL/GenBank/DDBJ whole genome shotgun (WGS) entry which is preliminary data.</text>
</comment>
<feature type="non-terminal residue" evidence="1">
    <location>
        <position position="279"/>
    </location>
</feature>
<proteinExistence type="predicted"/>
<organism evidence="1 2">
    <name type="scientific">Scutellospora calospora</name>
    <dbReference type="NCBI Taxonomy" id="85575"/>
    <lineage>
        <taxon>Eukaryota</taxon>
        <taxon>Fungi</taxon>
        <taxon>Fungi incertae sedis</taxon>
        <taxon>Mucoromycota</taxon>
        <taxon>Glomeromycotina</taxon>
        <taxon>Glomeromycetes</taxon>
        <taxon>Diversisporales</taxon>
        <taxon>Gigasporaceae</taxon>
        <taxon>Scutellospora</taxon>
    </lineage>
</organism>
<evidence type="ECO:0000313" key="1">
    <source>
        <dbReference type="EMBL" id="CAG8525575.1"/>
    </source>
</evidence>
<dbReference type="EMBL" id="CAJVPM010005559">
    <property type="protein sequence ID" value="CAG8525575.1"/>
    <property type="molecule type" value="Genomic_DNA"/>
</dbReference>
<keyword evidence="2" id="KW-1185">Reference proteome</keyword>
<reference evidence="1" key="1">
    <citation type="submission" date="2021-06" db="EMBL/GenBank/DDBJ databases">
        <authorList>
            <person name="Kallberg Y."/>
            <person name="Tangrot J."/>
            <person name="Rosling A."/>
        </authorList>
    </citation>
    <scope>NUCLEOTIDE SEQUENCE</scope>
    <source>
        <strain evidence="1">AU212A</strain>
    </source>
</reference>